<name>A0AC34QNM1_9BILA</name>
<sequence>MLKIETLIVSFFCLSFKVSKIANLLPGEVGGVTGPQVVWGGIVGGGGGVVPVGGGGVGPVAGVVTDAGGGGVVAGGGGPPVGGGGVVAPDAVDVGDVEDGVVDKMLTLQFDNELVEPSTSCKSAIFKLSITLLALSFGEYVIANI</sequence>
<reference evidence="2" key="1">
    <citation type="submission" date="2022-11" db="UniProtKB">
        <authorList>
            <consortium name="WormBaseParasite"/>
        </authorList>
    </citation>
    <scope>IDENTIFICATION</scope>
</reference>
<organism evidence="1 2">
    <name type="scientific">Panagrolaimus sp. JU765</name>
    <dbReference type="NCBI Taxonomy" id="591449"/>
    <lineage>
        <taxon>Eukaryota</taxon>
        <taxon>Metazoa</taxon>
        <taxon>Ecdysozoa</taxon>
        <taxon>Nematoda</taxon>
        <taxon>Chromadorea</taxon>
        <taxon>Rhabditida</taxon>
        <taxon>Tylenchina</taxon>
        <taxon>Panagrolaimomorpha</taxon>
        <taxon>Panagrolaimoidea</taxon>
        <taxon>Panagrolaimidae</taxon>
        <taxon>Panagrolaimus</taxon>
    </lineage>
</organism>
<proteinExistence type="predicted"/>
<protein>
    <submittedName>
        <fullName evidence="2">Glycine-rich protein</fullName>
    </submittedName>
</protein>
<evidence type="ECO:0000313" key="1">
    <source>
        <dbReference type="Proteomes" id="UP000887576"/>
    </source>
</evidence>
<dbReference type="WBParaSite" id="JU765_v2.g17893.t1">
    <property type="protein sequence ID" value="JU765_v2.g17893.t1"/>
    <property type="gene ID" value="JU765_v2.g17893"/>
</dbReference>
<evidence type="ECO:0000313" key="2">
    <source>
        <dbReference type="WBParaSite" id="JU765_v2.g17893.t1"/>
    </source>
</evidence>
<dbReference type="Proteomes" id="UP000887576">
    <property type="component" value="Unplaced"/>
</dbReference>
<accession>A0AC34QNM1</accession>